<name>A0AAV7NCB9_PLEWA</name>
<gene>
    <name evidence="1" type="ORF">NDU88_000485</name>
</gene>
<proteinExistence type="predicted"/>
<reference evidence="1" key="1">
    <citation type="journal article" date="2022" name="bioRxiv">
        <title>Sequencing and chromosome-scale assembly of the giantPleurodeles waltlgenome.</title>
        <authorList>
            <person name="Brown T."/>
            <person name="Elewa A."/>
            <person name="Iarovenko S."/>
            <person name="Subramanian E."/>
            <person name="Araus A.J."/>
            <person name="Petzold A."/>
            <person name="Susuki M."/>
            <person name="Suzuki K.-i.T."/>
            <person name="Hayashi T."/>
            <person name="Toyoda A."/>
            <person name="Oliveira C."/>
            <person name="Osipova E."/>
            <person name="Leigh N.D."/>
            <person name="Simon A."/>
            <person name="Yun M.H."/>
        </authorList>
    </citation>
    <scope>NUCLEOTIDE SEQUENCE</scope>
    <source>
        <strain evidence="1">20211129_DDA</strain>
        <tissue evidence="1">Liver</tissue>
    </source>
</reference>
<sequence length="84" mass="9830">MLRVGYHEAHAQRTVTHGNRTSELALRMTRERRHKAHAQMNFWACLDLRAPSQLRPPPLWPSAIPALKESIQLEALTERRFLYT</sequence>
<comment type="caution">
    <text evidence="1">The sequence shown here is derived from an EMBL/GenBank/DDBJ whole genome shotgun (WGS) entry which is preliminary data.</text>
</comment>
<dbReference type="Proteomes" id="UP001066276">
    <property type="component" value="Chromosome 8"/>
</dbReference>
<dbReference type="EMBL" id="JANPWB010000012">
    <property type="protein sequence ID" value="KAJ1112217.1"/>
    <property type="molecule type" value="Genomic_DNA"/>
</dbReference>
<organism evidence="1 2">
    <name type="scientific">Pleurodeles waltl</name>
    <name type="common">Iberian ribbed newt</name>
    <dbReference type="NCBI Taxonomy" id="8319"/>
    <lineage>
        <taxon>Eukaryota</taxon>
        <taxon>Metazoa</taxon>
        <taxon>Chordata</taxon>
        <taxon>Craniata</taxon>
        <taxon>Vertebrata</taxon>
        <taxon>Euteleostomi</taxon>
        <taxon>Amphibia</taxon>
        <taxon>Batrachia</taxon>
        <taxon>Caudata</taxon>
        <taxon>Salamandroidea</taxon>
        <taxon>Salamandridae</taxon>
        <taxon>Pleurodelinae</taxon>
        <taxon>Pleurodeles</taxon>
    </lineage>
</organism>
<accession>A0AAV7NCB9</accession>
<evidence type="ECO:0000313" key="1">
    <source>
        <dbReference type="EMBL" id="KAJ1112217.1"/>
    </source>
</evidence>
<evidence type="ECO:0000313" key="2">
    <source>
        <dbReference type="Proteomes" id="UP001066276"/>
    </source>
</evidence>
<keyword evidence="2" id="KW-1185">Reference proteome</keyword>
<dbReference type="AlphaFoldDB" id="A0AAV7NCB9"/>
<protein>
    <submittedName>
        <fullName evidence="1">Uncharacterized protein</fullName>
    </submittedName>
</protein>